<keyword evidence="1" id="KW-0812">Transmembrane</keyword>
<feature type="transmembrane region" description="Helical" evidence="1">
    <location>
        <begin position="47"/>
        <end position="66"/>
    </location>
</feature>
<accession>A0A2R8AL43</accession>
<gene>
    <name evidence="2" type="ORF">ALP8811_01615</name>
</gene>
<evidence type="ECO:0000313" key="3">
    <source>
        <dbReference type="Proteomes" id="UP000244911"/>
    </source>
</evidence>
<keyword evidence="3" id="KW-1185">Reference proteome</keyword>
<organism evidence="2 3">
    <name type="scientific">Aliiroseovarius pelagivivens</name>
    <dbReference type="NCBI Taxonomy" id="1639690"/>
    <lineage>
        <taxon>Bacteria</taxon>
        <taxon>Pseudomonadati</taxon>
        <taxon>Pseudomonadota</taxon>
        <taxon>Alphaproteobacteria</taxon>
        <taxon>Rhodobacterales</taxon>
        <taxon>Paracoccaceae</taxon>
        <taxon>Aliiroseovarius</taxon>
    </lineage>
</organism>
<dbReference type="Proteomes" id="UP000244911">
    <property type="component" value="Unassembled WGS sequence"/>
</dbReference>
<proteinExistence type="predicted"/>
<evidence type="ECO:0000256" key="1">
    <source>
        <dbReference type="SAM" id="Phobius"/>
    </source>
</evidence>
<sequence length="227" mass="24320">MTMVSSLPQSGTKGFASAQPVLLTPTRCGYLLMNQVKTVSGGAVLRAFCRFLGVALAISSIGLWVMQNAPVMDDTVLLTMKLGLTCLFVGLGGLLYLFGQGGGIASTQIDLHNRMVRRGRISSNNEFETETLVPFEDVTGLLLSCSKATSGIGNARQATLYLRLDDGGENLTAIEVLSGPEQLLRPIQERLLRDLKDDRGGLAIPSYESHGRAGLKIRTDGMAFRAA</sequence>
<keyword evidence="1" id="KW-0472">Membrane</keyword>
<name>A0A2R8AL43_9RHOB</name>
<reference evidence="3" key="1">
    <citation type="submission" date="2018-03" db="EMBL/GenBank/DDBJ databases">
        <authorList>
            <person name="Rodrigo-Torres L."/>
            <person name="Arahal R. D."/>
            <person name="Lucena T."/>
        </authorList>
    </citation>
    <scope>NUCLEOTIDE SEQUENCE [LARGE SCALE GENOMIC DNA]</scope>
    <source>
        <strain evidence="3">CECT 8811</strain>
    </source>
</reference>
<feature type="transmembrane region" description="Helical" evidence="1">
    <location>
        <begin position="78"/>
        <end position="98"/>
    </location>
</feature>
<protein>
    <submittedName>
        <fullName evidence="2">Uncharacterized protein</fullName>
    </submittedName>
</protein>
<keyword evidence="1" id="KW-1133">Transmembrane helix</keyword>
<evidence type="ECO:0000313" key="2">
    <source>
        <dbReference type="EMBL" id="SPF76607.1"/>
    </source>
</evidence>
<dbReference type="EMBL" id="OMOI01000001">
    <property type="protein sequence ID" value="SPF76607.1"/>
    <property type="molecule type" value="Genomic_DNA"/>
</dbReference>
<dbReference type="AlphaFoldDB" id="A0A2R8AL43"/>